<dbReference type="InterPro" id="IPR015943">
    <property type="entry name" value="WD40/YVTN_repeat-like_dom_sf"/>
</dbReference>
<evidence type="ECO:0000256" key="1">
    <source>
        <dbReference type="SAM" id="SignalP"/>
    </source>
</evidence>
<dbReference type="NCBIfam" id="TIGR02276">
    <property type="entry name" value="beta_rpt_yvtn"/>
    <property type="match status" value="1"/>
</dbReference>
<dbReference type="RefSeq" id="WP_166587004.1">
    <property type="nucleotide sequence ID" value="NZ_WWEO01000044.1"/>
</dbReference>
<dbReference type="InterPro" id="IPR051200">
    <property type="entry name" value="Host-pathogen_enzymatic-act"/>
</dbReference>
<keyword evidence="1" id="KW-0732">Signal</keyword>
<organism evidence="2 3">
    <name type="scientific">Mucilaginibacter agri</name>
    <dbReference type="NCBI Taxonomy" id="2695265"/>
    <lineage>
        <taxon>Bacteria</taxon>
        <taxon>Pseudomonadati</taxon>
        <taxon>Bacteroidota</taxon>
        <taxon>Sphingobacteriia</taxon>
        <taxon>Sphingobacteriales</taxon>
        <taxon>Sphingobacteriaceae</taxon>
        <taxon>Mucilaginibacter</taxon>
    </lineage>
</organism>
<dbReference type="PANTHER" id="PTHR47197:SF3">
    <property type="entry name" value="DIHYDRO-HEME D1 DEHYDROGENASE"/>
    <property type="match status" value="1"/>
</dbReference>
<gene>
    <name evidence="2" type="ORF">GSY63_16785</name>
</gene>
<feature type="signal peptide" evidence="1">
    <location>
        <begin position="1"/>
        <end position="26"/>
    </location>
</feature>
<dbReference type="SUPFAM" id="SSF51004">
    <property type="entry name" value="C-terminal (heme d1) domain of cytochrome cd1-nitrite reductase"/>
    <property type="match status" value="1"/>
</dbReference>
<dbReference type="PANTHER" id="PTHR47197">
    <property type="entry name" value="PROTEIN NIRF"/>
    <property type="match status" value="1"/>
</dbReference>
<keyword evidence="3" id="KW-1185">Reference proteome</keyword>
<dbReference type="InterPro" id="IPR011048">
    <property type="entry name" value="Haem_d1_sf"/>
</dbReference>
<evidence type="ECO:0000313" key="3">
    <source>
        <dbReference type="Proteomes" id="UP000638732"/>
    </source>
</evidence>
<proteinExistence type="predicted"/>
<dbReference type="Gene3D" id="2.130.10.10">
    <property type="entry name" value="YVTN repeat-like/Quinoprotein amine dehydrogenase"/>
    <property type="match status" value="2"/>
</dbReference>
<dbReference type="InterPro" id="IPR011964">
    <property type="entry name" value="YVTN_b-propeller_repeat"/>
</dbReference>
<protein>
    <submittedName>
        <fullName evidence="2">YncE family protein</fullName>
    </submittedName>
</protein>
<feature type="chain" id="PRO_5037006742" evidence="1">
    <location>
        <begin position="27"/>
        <end position="344"/>
    </location>
</feature>
<evidence type="ECO:0000313" key="2">
    <source>
        <dbReference type="EMBL" id="NCD71024.1"/>
    </source>
</evidence>
<comment type="caution">
    <text evidence="2">The sequence shown here is derived from an EMBL/GenBank/DDBJ whole genome shotgun (WGS) entry which is preliminary data.</text>
</comment>
<name>A0A965ZJC2_9SPHI</name>
<dbReference type="EMBL" id="WWEO01000044">
    <property type="protein sequence ID" value="NCD71024.1"/>
    <property type="molecule type" value="Genomic_DNA"/>
</dbReference>
<reference evidence="2" key="1">
    <citation type="submission" date="2020-01" db="EMBL/GenBank/DDBJ databases">
        <authorList>
            <person name="Seo Y.L."/>
        </authorList>
    </citation>
    <scope>NUCLEOTIDE SEQUENCE</scope>
    <source>
        <strain evidence="2">R11</strain>
    </source>
</reference>
<sequence length="344" mass="36382">MKIKSNPLIVTGIAAALAITSFTASSQSKTGLHIVKKHAIGSSGGWDYITVDGVDKKMYVSHGTQVHILSTGGDSIGIITGTNGVHGIALAKPFGKGYTSNGKDNNCTAFDLKTNKPITTVAVGTNPDAIFYDDFSKKVYVFNGRSKDASVIDPATDKVVATIPLGTKPETGVSDGKGKIFVNGETTNEVIVIDANTYKVTDRYKIAEGDEPSGLAIDVATQRLFIGCGGNKTMVIMDATNGKNLAKFTIGDCDGVAFDPALKQAYSSNNEGTMSVVKEINANQFKFIENIPTEKSARTIGIDLTTHHLFLPAAQMEATAPTADNAHPRPHMISGTFHVIEIGN</sequence>
<accession>A0A965ZJC2</accession>
<dbReference type="AlphaFoldDB" id="A0A965ZJC2"/>
<dbReference type="Proteomes" id="UP000638732">
    <property type="component" value="Unassembled WGS sequence"/>
</dbReference>
<reference evidence="2" key="2">
    <citation type="submission" date="2020-10" db="EMBL/GenBank/DDBJ databases">
        <title>Mucilaginibacter sp. nov., isolated from soil.</title>
        <authorList>
            <person name="Jeon C.O."/>
        </authorList>
    </citation>
    <scope>NUCLEOTIDE SEQUENCE</scope>
    <source>
        <strain evidence="2">R11</strain>
    </source>
</reference>